<protein>
    <submittedName>
        <fullName evidence="2">Uncharacterized protein</fullName>
    </submittedName>
</protein>
<evidence type="ECO:0000313" key="2">
    <source>
        <dbReference type="EMBL" id="KAG7648327.1"/>
    </source>
</evidence>
<feature type="compositionally biased region" description="Basic and acidic residues" evidence="1">
    <location>
        <begin position="16"/>
        <end position="32"/>
    </location>
</feature>
<evidence type="ECO:0000313" key="3">
    <source>
        <dbReference type="Proteomes" id="UP000694240"/>
    </source>
</evidence>
<dbReference type="Proteomes" id="UP000694240">
    <property type="component" value="Chromosome 1"/>
</dbReference>
<dbReference type="SMR" id="A0A8T2GM67"/>
<evidence type="ECO:0000256" key="1">
    <source>
        <dbReference type="SAM" id="MobiDB-lite"/>
    </source>
</evidence>
<organism evidence="2 3">
    <name type="scientific">Arabidopsis thaliana x Arabidopsis arenosa</name>
    <dbReference type="NCBI Taxonomy" id="1240361"/>
    <lineage>
        <taxon>Eukaryota</taxon>
        <taxon>Viridiplantae</taxon>
        <taxon>Streptophyta</taxon>
        <taxon>Embryophyta</taxon>
        <taxon>Tracheophyta</taxon>
        <taxon>Spermatophyta</taxon>
        <taxon>Magnoliopsida</taxon>
        <taxon>eudicotyledons</taxon>
        <taxon>Gunneridae</taxon>
        <taxon>Pentapetalae</taxon>
        <taxon>rosids</taxon>
        <taxon>malvids</taxon>
        <taxon>Brassicales</taxon>
        <taxon>Brassicaceae</taxon>
        <taxon>Camelineae</taxon>
        <taxon>Arabidopsis</taxon>
    </lineage>
</organism>
<name>A0A8T2GM67_9BRAS</name>
<dbReference type="AlphaFoldDB" id="A0A8T2GM67"/>
<sequence length="32" mass="3482">MIDLEVLGVYGLGSRSSDRRQPPIAPRRIDGG</sequence>
<gene>
    <name evidence="2" type="ORF">ISN45_At01g032920</name>
</gene>
<reference evidence="2 3" key="1">
    <citation type="submission" date="2020-12" db="EMBL/GenBank/DDBJ databases">
        <title>Concerted genomic and epigenomic changes stabilize Arabidopsis allopolyploids.</title>
        <authorList>
            <person name="Chen Z."/>
        </authorList>
    </citation>
    <scope>NUCLEOTIDE SEQUENCE [LARGE SCALE GENOMIC DNA]</scope>
    <source>
        <strain evidence="2">Allo738</strain>
        <tissue evidence="2">Leaf</tissue>
    </source>
</reference>
<proteinExistence type="predicted"/>
<accession>A0A8T2GM67</accession>
<feature type="region of interest" description="Disordered" evidence="1">
    <location>
        <begin position="13"/>
        <end position="32"/>
    </location>
</feature>
<dbReference type="EMBL" id="JAEFBK010000001">
    <property type="protein sequence ID" value="KAG7648327.1"/>
    <property type="molecule type" value="Genomic_DNA"/>
</dbReference>
<comment type="caution">
    <text evidence="2">The sequence shown here is derived from an EMBL/GenBank/DDBJ whole genome shotgun (WGS) entry which is preliminary data.</text>
</comment>
<keyword evidence="3" id="KW-1185">Reference proteome</keyword>